<accession>A0A2P4X4Y8</accession>
<evidence type="ECO:0000313" key="1">
    <source>
        <dbReference type="EMBL" id="POM60614.1"/>
    </source>
</evidence>
<sequence length="59" mass="6674">MVTDSVESSLLAHQCQNGVRRLIKKGTSDTVLLENKVTPDEFFIAMRLDPKSSLMPIRR</sequence>
<organism evidence="1 2">
    <name type="scientific">Phytophthora palmivora</name>
    <dbReference type="NCBI Taxonomy" id="4796"/>
    <lineage>
        <taxon>Eukaryota</taxon>
        <taxon>Sar</taxon>
        <taxon>Stramenopiles</taxon>
        <taxon>Oomycota</taxon>
        <taxon>Peronosporomycetes</taxon>
        <taxon>Peronosporales</taxon>
        <taxon>Peronosporaceae</taxon>
        <taxon>Phytophthora</taxon>
    </lineage>
</organism>
<reference evidence="1 2" key="1">
    <citation type="journal article" date="2017" name="Genome Biol. Evol.">
        <title>Phytophthora megakarya and P. palmivora, closely related causal agents of cacao black pod rot, underwent increases in genome sizes and gene numbers by different mechanisms.</title>
        <authorList>
            <person name="Ali S.S."/>
            <person name="Shao J."/>
            <person name="Lary D.J."/>
            <person name="Kronmiller B."/>
            <person name="Shen D."/>
            <person name="Strem M.D."/>
            <person name="Amoako-Attah I."/>
            <person name="Akrofi A.Y."/>
            <person name="Begoude B.A."/>
            <person name="Ten Hoopen G.M."/>
            <person name="Coulibaly K."/>
            <person name="Kebe B.I."/>
            <person name="Melnick R.L."/>
            <person name="Guiltinan M.J."/>
            <person name="Tyler B.M."/>
            <person name="Meinhardt L.W."/>
            <person name="Bailey B.A."/>
        </authorList>
    </citation>
    <scope>NUCLEOTIDE SEQUENCE [LARGE SCALE GENOMIC DNA]</scope>
    <source>
        <strain evidence="2">sbr112.9</strain>
    </source>
</reference>
<dbReference type="OrthoDB" id="127754at2759"/>
<dbReference type="AlphaFoldDB" id="A0A2P4X4Y8"/>
<dbReference type="EMBL" id="NCKW01016847">
    <property type="protein sequence ID" value="POM60614.1"/>
    <property type="molecule type" value="Genomic_DNA"/>
</dbReference>
<proteinExistence type="predicted"/>
<name>A0A2P4X4Y8_9STRA</name>
<dbReference type="Proteomes" id="UP000237271">
    <property type="component" value="Unassembled WGS sequence"/>
</dbReference>
<comment type="caution">
    <text evidence="1">The sequence shown here is derived from an EMBL/GenBank/DDBJ whole genome shotgun (WGS) entry which is preliminary data.</text>
</comment>
<protein>
    <submittedName>
        <fullName evidence="1">Secreted RxLR effector peptide protein</fullName>
    </submittedName>
</protein>
<evidence type="ECO:0000313" key="2">
    <source>
        <dbReference type="Proteomes" id="UP000237271"/>
    </source>
</evidence>
<gene>
    <name evidence="1" type="ORF">PHPALM_30520</name>
</gene>
<keyword evidence="2" id="KW-1185">Reference proteome</keyword>